<dbReference type="PANTHER" id="PTHR30221:SF1">
    <property type="entry name" value="SMALL-CONDUCTANCE MECHANOSENSITIVE CHANNEL"/>
    <property type="match status" value="1"/>
</dbReference>
<sequence length="413" mass="46445">MPRRLRKRLAKPMKSRIRLRPPARRKAAHSPRRKVNARAYERGARSRLKKFRQGTALAVALTAVLLLLFGGVEETAGQEPNSTKTAPAPNESAVKQPIKADPEASLEEATTTIRDFLSVFYGLLPKILIALLFLVAAWLLGKAFRAVTHRFLRGWERSEAIAALVRIAFFLIAIGAGLSVVAGDPRALVGSVGLAGLALSWALQTPIESFTGWVLNALRDYYRPGDRIAVGEVFGDVYRIDILTTTVWEAGGPDKHVAGAQPTGAFITFPNWEILRSNIINYSRDFPYVWDEVAFAIANESDLAYTVEIFRRVAREVVGPVMRKPAAEYRRLLERERLAFDVEDEPQVYFSLAEAWTNCTIRYLVPVRQRRRWASELILALSIETARPEHQDRIIGGYPRREVDLLEDSRLRS</sequence>
<keyword evidence="5 6" id="KW-0472">Membrane</keyword>
<evidence type="ECO:0000259" key="8">
    <source>
        <dbReference type="Pfam" id="PF00924"/>
    </source>
</evidence>
<keyword evidence="6" id="KW-0813">Transport</keyword>
<evidence type="ECO:0000256" key="2">
    <source>
        <dbReference type="ARBA" id="ARBA00008017"/>
    </source>
</evidence>
<accession>A0A4P7BVW7</accession>
<comment type="function">
    <text evidence="6">Mechanosensitive channel that participates in the regulation of osmotic pressure changes within the cell, opening in response to stretch forces in the membrane lipid bilayer, without the need for other proteins. Contributes to normal resistance to hypoosmotic shock. Forms an ion channel of 1.0 nanosiemens conductance with a slight preference for anions.</text>
</comment>
<keyword evidence="10" id="KW-1185">Reference proteome</keyword>
<feature type="compositionally biased region" description="Basic residues" evidence="7">
    <location>
        <begin position="1"/>
        <end position="36"/>
    </location>
</feature>
<feature type="region of interest" description="Disordered" evidence="7">
    <location>
        <begin position="1"/>
        <end position="39"/>
    </location>
</feature>
<keyword evidence="3 6" id="KW-0812">Transmembrane</keyword>
<feature type="domain" description="Mechanosensitive ion channel MscS" evidence="8">
    <location>
        <begin position="206"/>
        <end position="284"/>
    </location>
</feature>
<keyword evidence="6" id="KW-0997">Cell inner membrane</keyword>
<dbReference type="InterPro" id="IPR045275">
    <property type="entry name" value="MscS_archaea/bacteria_type"/>
</dbReference>
<evidence type="ECO:0000256" key="5">
    <source>
        <dbReference type="ARBA" id="ARBA00023136"/>
    </source>
</evidence>
<evidence type="ECO:0000313" key="10">
    <source>
        <dbReference type="Proteomes" id="UP000294325"/>
    </source>
</evidence>
<dbReference type="GO" id="GO:0008381">
    <property type="term" value="F:mechanosensitive monoatomic ion channel activity"/>
    <property type="evidence" value="ECO:0007669"/>
    <property type="project" value="InterPro"/>
</dbReference>
<dbReference type="Pfam" id="PF05552">
    <property type="entry name" value="MS_channel_1st_1"/>
    <property type="match status" value="1"/>
</dbReference>
<dbReference type="EMBL" id="CP038033">
    <property type="protein sequence ID" value="QBQ54071.1"/>
    <property type="molecule type" value="Genomic_DNA"/>
</dbReference>
<keyword evidence="6" id="KW-0406">Ion transport</keyword>
<evidence type="ECO:0000256" key="6">
    <source>
        <dbReference type="RuleBase" id="RU369025"/>
    </source>
</evidence>
<dbReference type="InterPro" id="IPR008910">
    <property type="entry name" value="MSC_TM_helix"/>
</dbReference>
<evidence type="ECO:0000256" key="3">
    <source>
        <dbReference type="ARBA" id="ARBA00022692"/>
    </source>
</evidence>
<feature type="transmembrane region" description="Helical" evidence="6">
    <location>
        <begin position="161"/>
        <end position="181"/>
    </location>
</feature>
<dbReference type="Pfam" id="PF00924">
    <property type="entry name" value="MS_channel_2nd"/>
    <property type="match status" value="1"/>
</dbReference>
<comment type="subcellular location">
    <subcellularLocation>
        <location evidence="6">Cell inner membrane</location>
        <topology evidence="6">Multi-pass membrane protein</topology>
    </subcellularLocation>
    <subcellularLocation>
        <location evidence="1">Membrane</location>
        <topology evidence="1">Multi-pass membrane protein</topology>
    </subcellularLocation>
</comment>
<name>A0A4P7BVW7_9GAMM</name>
<evidence type="ECO:0000256" key="7">
    <source>
        <dbReference type="SAM" id="MobiDB-lite"/>
    </source>
</evidence>
<dbReference type="PANTHER" id="PTHR30221">
    <property type="entry name" value="SMALL-CONDUCTANCE MECHANOSENSITIVE CHANNEL"/>
    <property type="match status" value="1"/>
</dbReference>
<keyword evidence="4 6" id="KW-1133">Transmembrane helix</keyword>
<dbReference type="InterPro" id="IPR006685">
    <property type="entry name" value="MscS_channel_2nd"/>
</dbReference>
<comment type="caution">
    <text evidence="6">Lacks conserved residue(s) required for the propagation of feature annotation.</text>
</comment>
<comment type="similarity">
    <text evidence="2 6">Belongs to the MscS (TC 1.A.23) family.</text>
</comment>
<dbReference type="SUPFAM" id="SSF50182">
    <property type="entry name" value="Sm-like ribonucleoproteins"/>
    <property type="match status" value="1"/>
</dbReference>
<feature type="transmembrane region" description="Helical" evidence="6">
    <location>
        <begin position="119"/>
        <end position="140"/>
    </location>
</feature>
<dbReference type="InterPro" id="IPR011014">
    <property type="entry name" value="MscS_channel_TM-2"/>
</dbReference>
<dbReference type="AlphaFoldDB" id="A0A4P7BVW7"/>
<evidence type="ECO:0000256" key="1">
    <source>
        <dbReference type="ARBA" id="ARBA00004141"/>
    </source>
</evidence>
<dbReference type="KEGG" id="nwr:E3U44_05800"/>
<keyword evidence="6" id="KW-0407">Ion channel</keyword>
<protein>
    <recommendedName>
        <fullName evidence="6">Small-conductance mechanosensitive channel</fullName>
    </recommendedName>
</protein>
<evidence type="ECO:0000313" key="9">
    <source>
        <dbReference type="EMBL" id="QBQ54071.1"/>
    </source>
</evidence>
<dbReference type="Proteomes" id="UP000294325">
    <property type="component" value="Chromosome"/>
</dbReference>
<comment type="subunit">
    <text evidence="6">Homoheptamer.</text>
</comment>
<organism evidence="9 10">
    <name type="scientific">Nitrosococcus wardiae</name>
    <dbReference type="NCBI Taxonomy" id="1814290"/>
    <lineage>
        <taxon>Bacteria</taxon>
        <taxon>Pseudomonadati</taxon>
        <taxon>Pseudomonadota</taxon>
        <taxon>Gammaproteobacteria</taxon>
        <taxon>Chromatiales</taxon>
        <taxon>Chromatiaceae</taxon>
        <taxon>Nitrosococcus</taxon>
    </lineage>
</organism>
<feature type="region of interest" description="Disordered" evidence="7">
    <location>
        <begin position="77"/>
        <end position="101"/>
    </location>
</feature>
<reference evidence="9 10" key="1">
    <citation type="submission" date="2019-03" db="EMBL/GenBank/DDBJ databases">
        <title>The genome sequence of Nitrosococcus wardiae strain D1FHST reveals the archetypal metabolic capacity of ammonia-oxidizing Gammaproteobacteria.</title>
        <authorList>
            <person name="Wang L."/>
            <person name="Lim C.K."/>
            <person name="Hanson T.E."/>
            <person name="Dang H."/>
            <person name="Klotz M.G."/>
        </authorList>
    </citation>
    <scope>NUCLEOTIDE SEQUENCE [LARGE SCALE GENOMIC DNA]</scope>
    <source>
        <strain evidence="9 10">D1FHS</strain>
    </source>
</reference>
<gene>
    <name evidence="9" type="ORF">E3U44_05800</name>
</gene>
<proteinExistence type="inferred from homology"/>
<dbReference type="Gene3D" id="2.30.30.60">
    <property type="match status" value="1"/>
</dbReference>
<keyword evidence="6" id="KW-1003">Cell membrane</keyword>
<dbReference type="Gene3D" id="1.10.287.1260">
    <property type="match status" value="1"/>
</dbReference>
<evidence type="ECO:0000256" key="4">
    <source>
        <dbReference type="ARBA" id="ARBA00022989"/>
    </source>
</evidence>
<dbReference type="OrthoDB" id="3376472at2"/>
<dbReference type="SUPFAM" id="SSF82861">
    <property type="entry name" value="Mechanosensitive channel protein MscS (YggB), transmembrane region"/>
    <property type="match status" value="1"/>
</dbReference>
<dbReference type="InterPro" id="IPR010920">
    <property type="entry name" value="LSM_dom_sf"/>
</dbReference>
<dbReference type="GO" id="GO:0005886">
    <property type="term" value="C:plasma membrane"/>
    <property type="evidence" value="ECO:0007669"/>
    <property type="project" value="UniProtKB-SubCell"/>
</dbReference>
<dbReference type="InterPro" id="IPR023408">
    <property type="entry name" value="MscS_beta-dom_sf"/>
</dbReference>